<dbReference type="AlphaFoldDB" id="A0A6J4LA29"/>
<feature type="non-terminal residue" evidence="2">
    <location>
        <position position="69"/>
    </location>
</feature>
<name>A0A6J4LA29_9ACTN</name>
<sequence length="69" mass="7388">EHAHPRRRGPAHAGRGRHHVPGRPEDGHPLGEVRQADLDPHARRAPPLPRGRGARPAGGHPRPARAAGL</sequence>
<feature type="compositionally biased region" description="Low complexity" evidence="1">
    <location>
        <begin position="50"/>
        <end position="69"/>
    </location>
</feature>
<evidence type="ECO:0000256" key="1">
    <source>
        <dbReference type="SAM" id="MobiDB-lite"/>
    </source>
</evidence>
<protein>
    <submittedName>
        <fullName evidence="2">Uncharacterized protein</fullName>
    </submittedName>
</protein>
<dbReference type="EMBL" id="CADCUE010000082">
    <property type="protein sequence ID" value="CAA9325281.1"/>
    <property type="molecule type" value="Genomic_DNA"/>
</dbReference>
<evidence type="ECO:0000313" key="2">
    <source>
        <dbReference type="EMBL" id="CAA9325281.1"/>
    </source>
</evidence>
<feature type="non-terminal residue" evidence="2">
    <location>
        <position position="1"/>
    </location>
</feature>
<accession>A0A6J4LA29</accession>
<feature type="region of interest" description="Disordered" evidence="1">
    <location>
        <begin position="1"/>
        <end position="69"/>
    </location>
</feature>
<feature type="compositionally biased region" description="Basic and acidic residues" evidence="1">
    <location>
        <begin position="22"/>
        <end position="42"/>
    </location>
</feature>
<reference evidence="2" key="1">
    <citation type="submission" date="2020-02" db="EMBL/GenBank/DDBJ databases">
        <authorList>
            <person name="Meier V. D."/>
        </authorList>
    </citation>
    <scope>NUCLEOTIDE SEQUENCE</scope>
    <source>
        <strain evidence="2">AVDCRST_MAG16</strain>
    </source>
</reference>
<organism evidence="2">
    <name type="scientific">uncultured Frankineae bacterium</name>
    <dbReference type="NCBI Taxonomy" id="437475"/>
    <lineage>
        <taxon>Bacteria</taxon>
        <taxon>Bacillati</taxon>
        <taxon>Actinomycetota</taxon>
        <taxon>Actinomycetes</taxon>
        <taxon>Frankiales</taxon>
        <taxon>environmental samples</taxon>
    </lineage>
</organism>
<feature type="compositionally biased region" description="Basic residues" evidence="1">
    <location>
        <begin position="1"/>
        <end position="21"/>
    </location>
</feature>
<proteinExistence type="predicted"/>
<gene>
    <name evidence="2" type="ORF">AVDCRST_MAG16-1002</name>
</gene>